<evidence type="ECO:0000256" key="5">
    <source>
        <dbReference type="ARBA" id="ARBA00015162"/>
    </source>
</evidence>
<comment type="subcellular location">
    <subcellularLocation>
        <location evidence="3">Cytoplasm</location>
    </subcellularLocation>
    <subcellularLocation>
        <location evidence="2">Nucleus</location>
    </subcellularLocation>
</comment>
<comment type="similarity">
    <text evidence="4">Belongs to the RTC4 family.</text>
</comment>
<evidence type="ECO:0000256" key="4">
    <source>
        <dbReference type="ARBA" id="ARBA00009461"/>
    </source>
</evidence>
<feature type="compositionally biased region" description="Polar residues" evidence="8">
    <location>
        <begin position="106"/>
        <end position="126"/>
    </location>
</feature>
<protein>
    <recommendedName>
        <fullName evidence="5">Restriction of telomere capping protein 4</fullName>
    </recommendedName>
</protein>
<evidence type="ECO:0000256" key="3">
    <source>
        <dbReference type="ARBA" id="ARBA00004496"/>
    </source>
</evidence>
<evidence type="ECO:0000313" key="10">
    <source>
        <dbReference type="EMBL" id="KAJ5179489.1"/>
    </source>
</evidence>
<keyword evidence="6" id="KW-0963">Cytoplasm</keyword>
<dbReference type="InterPro" id="IPR039024">
    <property type="entry name" value="RTC4"/>
</dbReference>
<dbReference type="PANTHER" id="PTHR41391">
    <property type="entry name" value="RESTRICTION OF TELOMERE CAPPING PROTEIN 4"/>
    <property type="match status" value="1"/>
</dbReference>
<feature type="compositionally biased region" description="Low complexity" evidence="8">
    <location>
        <begin position="93"/>
        <end position="105"/>
    </location>
</feature>
<accession>A0A9W9II98</accession>
<dbReference type="EMBL" id="JAPQKO010000002">
    <property type="protein sequence ID" value="KAJ5179489.1"/>
    <property type="molecule type" value="Genomic_DNA"/>
</dbReference>
<feature type="compositionally biased region" description="Polar residues" evidence="8">
    <location>
        <begin position="211"/>
        <end position="226"/>
    </location>
</feature>
<reference evidence="10" key="2">
    <citation type="journal article" date="2023" name="IMA Fungus">
        <title>Comparative genomic study of the Penicillium genus elucidates a diverse pangenome and 15 lateral gene transfer events.</title>
        <authorList>
            <person name="Petersen C."/>
            <person name="Sorensen T."/>
            <person name="Nielsen M.R."/>
            <person name="Sondergaard T.E."/>
            <person name="Sorensen J.L."/>
            <person name="Fitzpatrick D.A."/>
            <person name="Frisvad J.C."/>
            <person name="Nielsen K.L."/>
        </authorList>
    </citation>
    <scope>NUCLEOTIDE SEQUENCE</scope>
    <source>
        <strain evidence="10">IBT 21917</strain>
    </source>
</reference>
<name>A0A9W9II98_9EURO</name>
<dbReference type="SMART" id="SM01312">
    <property type="entry name" value="RTC4"/>
    <property type="match status" value="1"/>
</dbReference>
<dbReference type="InterPro" id="IPR028094">
    <property type="entry name" value="RTC4_C"/>
</dbReference>
<keyword evidence="7" id="KW-0539">Nucleus</keyword>
<sequence length="481" mass="52883">MRPIPKPDASYASNRLTRANRPARHLLSNFNQPKSDSDDNLTFYEDEPTDKNSKEPGTDDEPLSSSDEASDDDTPNERKTLEAKLADGDRESQSSSAPGAGPSSQKSALARTSSAAEDLLFSSQTSKAKRRRKDNTYPSRTHSTSFSKTPTSSARSAPSSIKKSQSQAMEDDNTSDESDSESGFKMPIDIPSPQKLREEPSGFKMPPTFPTELTSNSSLGTDSSKNPPSGLLDDSSSSLSTPPSSPSNASDDEARDSKSETNGRPASPPRKALCPMCKAEVDPALLVRFEAQPRQRIREQQQFCASHQRDTAEKEWSAHGYPAIQWDQLDARVRKYFPEIEKLLIPDCHSYYRNILVTSNQSGQSKNFRLTLAGDALETISCGYYGTRGSQKMLEAVMDRFSVKMGRLAKFDPIIQKAGPAVYAQSVLVPELAVRLVKEDMNVDDDAARQILRESIKLGEKVNPAPDDVVPIPENEVQLVE</sequence>
<evidence type="ECO:0000256" key="2">
    <source>
        <dbReference type="ARBA" id="ARBA00004123"/>
    </source>
</evidence>
<proteinExistence type="inferred from homology"/>
<feature type="compositionally biased region" description="Basic and acidic residues" evidence="8">
    <location>
        <begin position="75"/>
        <end position="92"/>
    </location>
</feature>
<dbReference type="AlphaFoldDB" id="A0A9W9II98"/>
<reference evidence="10" key="1">
    <citation type="submission" date="2022-11" db="EMBL/GenBank/DDBJ databases">
        <authorList>
            <person name="Petersen C."/>
        </authorList>
    </citation>
    <scope>NUCLEOTIDE SEQUENCE</scope>
    <source>
        <strain evidence="10">IBT 21917</strain>
    </source>
</reference>
<feature type="domain" description="Restriction of telomere capping protein 4 C-terminal" evidence="9">
    <location>
        <begin position="343"/>
        <end position="465"/>
    </location>
</feature>
<dbReference type="GO" id="GO:0005737">
    <property type="term" value="C:cytoplasm"/>
    <property type="evidence" value="ECO:0007669"/>
    <property type="project" value="UniProtKB-SubCell"/>
</dbReference>
<evidence type="ECO:0000256" key="7">
    <source>
        <dbReference type="ARBA" id="ARBA00023242"/>
    </source>
</evidence>
<keyword evidence="11" id="KW-1185">Reference proteome</keyword>
<gene>
    <name evidence="10" type="ORF">N7492_002699</name>
</gene>
<evidence type="ECO:0000313" key="11">
    <source>
        <dbReference type="Proteomes" id="UP001146351"/>
    </source>
</evidence>
<evidence type="ECO:0000259" key="9">
    <source>
        <dbReference type="SMART" id="SM01312"/>
    </source>
</evidence>
<comment type="caution">
    <text evidence="10">The sequence shown here is derived from an EMBL/GenBank/DDBJ whole genome shotgun (WGS) entry which is preliminary data.</text>
</comment>
<comment type="function">
    <text evidence="1">May be involved in a process influencing telomere capping.</text>
</comment>
<feature type="compositionally biased region" description="Acidic residues" evidence="8">
    <location>
        <begin position="169"/>
        <end position="180"/>
    </location>
</feature>
<evidence type="ECO:0000256" key="6">
    <source>
        <dbReference type="ARBA" id="ARBA00022490"/>
    </source>
</evidence>
<evidence type="ECO:0000256" key="1">
    <source>
        <dbReference type="ARBA" id="ARBA00002738"/>
    </source>
</evidence>
<feature type="compositionally biased region" description="Low complexity" evidence="8">
    <location>
        <begin position="147"/>
        <end position="164"/>
    </location>
</feature>
<evidence type="ECO:0000256" key="8">
    <source>
        <dbReference type="SAM" id="MobiDB-lite"/>
    </source>
</evidence>
<feature type="compositionally biased region" description="Low complexity" evidence="8">
    <location>
        <begin position="227"/>
        <end position="249"/>
    </location>
</feature>
<dbReference type="Pfam" id="PF14474">
    <property type="entry name" value="RTC4"/>
    <property type="match status" value="1"/>
</dbReference>
<dbReference type="OrthoDB" id="128308at2759"/>
<dbReference type="GO" id="GO:0005634">
    <property type="term" value="C:nucleus"/>
    <property type="evidence" value="ECO:0007669"/>
    <property type="project" value="UniProtKB-SubCell"/>
</dbReference>
<feature type="region of interest" description="Disordered" evidence="8">
    <location>
        <begin position="1"/>
        <end position="274"/>
    </location>
</feature>
<dbReference type="PANTHER" id="PTHR41391:SF1">
    <property type="entry name" value="RESTRICTION OF TELOMERE CAPPING PROTEIN 4"/>
    <property type="match status" value="1"/>
</dbReference>
<dbReference type="Proteomes" id="UP001146351">
    <property type="component" value="Unassembled WGS sequence"/>
</dbReference>
<organism evidence="10 11">
    <name type="scientific">Penicillium capsulatum</name>
    <dbReference type="NCBI Taxonomy" id="69766"/>
    <lineage>
        <taxon>Eukaryota</taxon>
        <taxon>Fungi</taxon>
        <taxon>Dikarya</taxon>
        <taxon>Ascomycota</taxon>
        <taxon>Pezizomycotina</taxon>
        <taxon>Eurotiomycetes</taxon>
        <taxon>Eurotiomycetidae</taxon>
        <taxon>Eurotiales</taxon>
        <taxon>Aspergillaceae</taxon>
        <taxon>Penicillium</taxon>
    </lineage>
</organism>
<feature type="compositionally biased region" description="Acidic residues" evidence="8">
    <location>
        <begin position="58"/>
        <end position="74"/>
    </location>
</feature>
<feature type="compositionally biased region" description="Polar residues" evidence="8">
    <location>
        <begin position="136"/>
        <end position="146"/>
    </location>
</feature>